<proteinExistence type="predicted"/>
<name>A0A9D4CP92_DREPO</name>
<reference evidence="1" key="2">
    <citation type="submission" date="2020-11" db="EMBL/GenBank/DDBJ databases">
        <authorList>
            <person name="McCartney M.A."/>
            <person name="Auch B."/>
            <person name="Kono T."/>
            <person name="Mallez S."/>
            <person name="Becker A."/>
            <person name="Gohl D.M."/>
            <person name="Silverstein K.A.T."/>
            <person name="Koren S."/>
            <person name="Bechman K.B."/>
            <person name="Herman A."/>
            <person name="Abrahante J.E."/>
            <person name="Garbe J."/>
        </authorList>
    </citation>
    <scope>NUCLEOTIDE SEQUENCE</scope>
    <source>
        <strain evidence="1">Duluth1</strain>
        <tissue evidence="1">Whole animal</tissue>
    </source>
</reference>
<sequence>MWTQSLVIHLQKGQPEVVRDLPHHTPLLLLLVKLIDQPERSVQPNSEAVLPSTSKLHFSTGNKNVQTIPSITIGQTDKNSQVSASSSQLKFTF</sequence>
<protein>
    <submittedName>
        <fullName evidence="1">Uncharacterized protein</fullName>
    </submittedName>
</protein>
<gene>
    <name evidence="1" type="ORF">DPMN_054632</name>
</gene>
<keyword evidence="2" id="KW-1185">Reference proteome</keyword>
<dbReference type="Proteomes" id="UP000828390">
    <property type="component" value="Unassembled WGS sequence"/>
</dbReference>
<comment type="caution">
    <text evidence="1">The sequence shown here is derived from an EMBL/GenBank/DDBJ whole genome shotgun (WGS) entry which is preliminary data.</text>
</comment>
<dbReference type="AlphaFoldDB" id="A0A9D4CP92"/>
<evidence type="ECO:0000313" key="1">
    <source>
        <dbReference type="EMBL" id="KAH3728672.1"/>
    </source>
</evidence>
<organism evidence="1 2">
    <name type="scientific">Dreissena polymorpha</name>
    <name type="common">Zebra mussel</name>
    <name type="synonym">Mytilus polymorpha</name>
    <dbReference type="NCBI Taxonomy" id="45954"/>
    <lineage>
        <taxon>Eukaryota</taxon>
        <taxon>Metazoa</taxon>
        <taxon>Spiralia</taxon>
        <taxon>Lophotrochozoa</taxon>
        <taxon>Mollusca</taxon>
        <taxon>Bivalvia</taxon>
        <taxon>Autobranchia</taxon>
        <taxon>Heteroconchia</taxon>
        <taxon>Euheterodonta</taxon>
        <taxon>Imparidentia</taxon>
        <taxon>Neoheterodontei</taxon>
        <taxon>Myida</taxon>
        <taxon>Dreissenoidea</taxon>
        <taxon>Dreissenidae</taxon>
        <taxon>Dreissena</taxon>
    </lineage>
</organism>
<accession>A0A9D4CP92</accession>
<evidence type="ECO:0000313" key="2">
    <source>
        <dbReference type="Proteomes" id="UP000828390"/>
    </source>
</evidence>
<dbReference type="EMBL" id="JAIWYP010000012">
    <property type="protein sequence ID" value="KAH3728672.1"/>
    <property type="molecule type" value="Genomic_DNA"/>
</dbReference>
<reference evidence="1" key="1">
    <citation type="journal article" date="2019" name="bioRxiv">
        <title>The Genome of the Zebra Mussel, Dreissena polymorpha: A Resource for Invasive Species Research.</title>
        <authorList>
            <person name="McCartney M.A."/>
            <person name="Auch B."/>
            <person name="Kono T."/>
            <person name="Mallez S."/>
            <person name="Zhang Y."/>
            <person name="Obille A."/>
            <person name="Becker A."/>
            <person name="Abrahante J.E."/>
            <person name="Garbe J."/>
            <person name="Badalamenti J.P."/>
            <person name="Herman A."/>
            <person name="Mangelson H."/>
            <person name="Liachko I."/>
            <person name="Sullivan S."/>
            <person name="Sone E.D."/>
            <person name="Koren S."/>
            <person name="Silverstein K.A.T."/>
            <person name="Beckman K.B."/>
            <person name="Gohl D.M."/>
        </authorList>
    </citation>
    <scope>NUCLEOTIDE SEQUENCE</scope>
    <source>
        <strain evidence="1">Duluth1</strain>
        <tissue evidence="1">Whole animal</tissue>
    </source>
</reference>